<gene>
    <name evidence="2" type="ORF">J2X07_000489</name>
</gene>
<accession>A0ABU1TWG5</accession>
<keyword evidence="1" id="KW-1133">Transmembrane helix</keyword>
<protein>
    <submittedName>
        <fullName evidence="2">Uncharacterized protein</fullName>
    </submittedName>
</protein>
<evidence type="ECO:0000313" key="3">
    <source>
        <dbReference type="Proteomes" id="UP001258181"/>
    </source>
</evidence>
<feature type="transmembrane region" description="Helical" evidence="1">
    <location>
        <begin position="434"/>
        <end position="454"/>
    </location>
</feature>
<evidence type="ECO:0000313" key="2">
    <source>
        <dbReference type="EMBL" id="MDR7071514.1"/>
    </source>
</evidence>
<name>A0ABU1TWG5_9BACL</name>
<feature type="transmembrane region" description="Helical" evidence="1">
    <location>
        <begin position="466"/>
        <end position="489"/>
    </location>
</feature>
<dbReference type="Proteomes" id="UP001258181">
    <property type="component" value="Unassembled WGS sequence"/>
</dbReference>
<feature type="transmembrane region" description="Helical" evidence="1">
    <location>
        <begin position="501"/>
        <end position="520"/>
    </location>
</feature>
<feature type="transmembrane region" description="Helical" evidence="1">
    <location>
        <begin position="399"/>
        <end position="422"/>
    </location>
</feature>
<evidence type="ECO:0000256" key="1">
    <source>
        <dbReference type="SAM" id="Phobius"/>
    </source>
</evidence>
<sequence length="521" mass="59723">MKKSQGKFRPIFIPVVFFLIVFSILTSQNLANEKELPSKGWSRSLPLHTGTFGEVKPAVYEENGRYHVYVPKENEVLSFFVNDKLQVSDKKTTPVSIPGSQNFWTDRREFIFVKGTQLIHFDGKQEQVLDKNVLGMDSNKSTIIYFKQHEILSVDPATFKVQSVDKVKEDLKSVALNSSSKSFVIKSIYLDPFKKVKAVFYEYKNAAFYKHVLLNTDEAISENHFSFYFVENGSDLTVYYLLFNNASGGKSYHLYHGTNQLNANTDWKFEPMTFTDKDGVELENPKFVQYGVDENNQVRILFTTRAKKSIDKEAVNVYEVKQKGDSWLTERRSTTNYNSIYPHWIGNHSIMWMNMTGQDEFTYSGASTNKDIVEKSLITTNEDIKQATSRTILSMFKGLILGMSALYWVAPAVLFAIVIYFVKLQLMEDEDKRVKYAILALYLGVQLIFVQTLFNDHFYFFAPDFLTFSGSSFVLPVLIALISGIAVLLGKRRNWGMLATISYFVVVNIIFLSLTVGPYMF</sequence>
<comment type="caution">
    <text evidence="2">The sequence shown here is derived from an EMBL/GenBank/DDBJ whole genome shotgun (WGS) entry which is preliminary data.</text>
</comment>
<dbReference type="RefSeq" id="WP_310256101.1">
    <property type="nucleotide sequence ID" value="NZ_JAVDWA010000001.1"/>
</dbReference>
<dbReference type="EMBL" id="JAVDWA010000001">
    <property type="protein sequence ID" value="MDR7071514.1"/>
    <property type="molecule type" value="Genomic_DNA"/>
</dbReference>
<keyword evidence="1" id="KW-0472">Membrane</keyword>
<keyword evidence="3" id="KW-1185">Reference proteome</keyword>
<organism evidence="2 3">
    <name type="scientific">Fictibacillus barbaricus</name>
    <dbReference type="NCBI Taxonomy" id="182136"/>
    <lineage>
        <taxon>Bacteria</taxon>
        <taxon>Bacillati</taxon>
        <taxon>Bacillota</taxon>
        <taxon>Bacilli</taxon>
        <taxon>Bacillales</taxon>
        <taxon>Fictibacillaceae</taxon>
        <taxon>Fictibacillus</taxon>
    </lineage>
</organism>
<keyword evidence="1" id="KW-0812">Transmembrane</keyword>
<reference evidence="2 3" key="1">
    <citation type="submission" date="2023-07" db="EMBL/GenBank/DDBJ databases">
        <title>Sorghum-associated microbial communities from plants grown in Nebraska, USA.</title>
        <authorList>
            <person name="Schachtman D."/>
        </authorList>
    </citation>
    <scope>NUCLEOTIDE SEQUENCE [LARGE SCALE GENOMIC DNA]</scope>
    <source>
        <strain evidence="2 3">BE211</strain>
    </source>
</reference>
<proteinExistence type="predicted"/>